<gene>
    <name evidence="2" type="ORF">B9G98_04586</name>
</gene>
<keyword evidence="3" id="KW-1185">Reference proteome</keyword>
<dbReference type="PROSITE" id="PS51733">
    <property type="entry name" value="BPL_LPL_CATALYTIC"/>
    <property type="match status" value="1"/>
</dbReference>
<dbReference type="GO" id="GO:0004077">
    <property type="term" value="F:biotin--[biotin carboxyl-carrier protein] ligase activity"/>
    <property type="evidence" value="ECO:0007669"/>
    <property type="project" value="TreeGrafter"/>
</dbReference>
<keyword evidence="2" id="KW-0436">Ligase</keyword>
<dbReference type="RefSeq" id="XP_024666911.1">
    <property type="nucleotide sequence ID" value="XM_024811143.1"/>
</dbReference>
<dbReference type="Pfam" id="PF03099">
    <property type="entry name" value="BPL_LplA_LipB"/>
    <property type="match status" value="1"/>
</dbReference>
<dbReference type="InterPro" id="IPR019197">
    <property type="entry name" value="Biotin-prot_ligase_N"/>
</dbReference>
<dbReference type="EMBL" id="NDIQ01000022">
    <property type="protein sequence ID" value="PRT56966.1"/>
    <property type="molecule type" value="Genomic_DNA"/>
</dbReference>
<feature type="domain" description="BPL/LPL catalytic" evidence="1">
    <location>
        <begin position="355"/>
        <end position="548"/>
    </location>
</feature>
<reference evidence="2 3" key="1">
    <citation type="submission" date="2017-04" db="EMBL/GenBank/DDBJ databases">
        <title>Genome sequencing of [Candida] sorbophila.</title>
        <authorList>
            <person name="Ahn J.O."/>
        </authorList>
    </citation>
    <scope>NUCLEOTIDE SEQUENCE [LARGE SCALE GENOMIC DNA]</scope>
    <source>
        <strain evidence="2 3">DS02</strain>
    </source>
</reference>
<dbReference type="InterPro" id="IPR045864">
    <property type="entry name" value="aa-tRNA-synth_II/BPL/LPL"/>
</dbReference>
<proteinExistence type="predicted"/>
<dbReference type="SUPFAM" id="SSF52317">
    <property type="entry name" value="Class I glutamine amidotransferase-like"/>
    <property type="match status" value="1"/>
</dbReference>
<dbReference type="PANTHER" id="PTHR12835:SF5">
    <property type="entry name" value="BIOTIN--PROTEIN LIGASE"/>
    <property type="match status" value="1"/>
</dbReference>
<dbReference type="InterPro" id="IPR029062">
    <property type="entry name" value="Class_I_gatase-like"/>
</dbReference>
<dbReference type="Gene3D" id="3.30.930.10">
    <property type="entry name" value="Bira Bifunctional Protein, Domain 2"/>
    <property type="match status" value="1"/>
</dbReference>
<evidence type="ECO:0000259" key="1">
    <source>
        <dbReference type="PROSITE" id="PS51733"/>
    </source>
</evidence>
<evidence type="ECO:0000313" key="3">
    <source>
        <dbReference type="Proteomes" id="UP000238350"/>
    </source>
</evidence>
<dbReference type="AlphaFoldDB" id="A0A2T0FPN6"/>
<dbReference type="Gene3D" id="3.40.50.880">
    <property type="match status" value="1"/>
</dbReference>
<dbReference type="InterPro" id="IPR004143">
    <property type="entry name" value="BPL_LPL_catalytic"/>
</dbReference>
<dbReference type="STRING" id="45607.A0A2T0FPN6"/>
<dbReference type="GO" id="GO:0005737">
    <property type="term" value="C:cytoplasm"/>
    <property type="evidence" value="ECO:0007669"/>
    <property type="project" value="TreeGrafter"/>
</dbReference>
<protein>
    <submittedName>
        <fullName evidence="2">Biotin--protein ligase</fullName>
    </submittedName>
</protein>
<organism evidence="2 3">
    <name type="scientific">Wickerhamiella sorbophila</name>
    <dbReference type="NCBI Taxonomy" id="45607"/>
    <lineage>
        <taxon>Eukaryota</taxon>
        <taxon>Fungi</taxon>
        <taxon>Dikarya</taxon>
        <taxon>Ascomycota</taxon>
        <taxon>Saccharomycotina</taxon>
        <taxon>Dipodascomycetes</taxon>
        <taxon>Dipodascales</taxon>
        <taxon>Trichomonascaceae</taxon>
        <taxon>Wickerhamiella</taxon>
    </lineage>
</organism>
<dbReference type="SUPFAM" id="SSF55681">
    <property type="entry name" value="Class II aaRS and biotin synthetases"/>
    <property type="match status" value="1"/>
</dbReference>
<dbReference type="Proteomes" id="UP000238350">
    <property type="component" value="Unassembled WGS sequence"/>
</dbReference>
<sequence>MNVLIYSDEGTSVESTKQIKECLRFLLSPHYAVSEVSAKQIINEPWEPFTALLVIPGGADLPYCKALNGAGNAKIKAFVRSGGRFLGLCAGAYFASSFCEFEPGTELEVTGPRELAFFKGAARGTVYKGFQYGTNSGTHIPILETPLGSFKCYFNGGCLFTEVDKNTEILATYETPVECKADSEHPPAVIHTKFGRGHCVLSGVHTEYSVETLHADDLKLEIIEELKKENEIRLRFMTLMLQKLELNITLDSIAAVPRITPLLLTSADENKTPSSETLLTALKDIVQDSGILSDANDTFKFYNRDGFIGDDGSEVKSVVVFPPGTFPSHRETPYFDHALYYQALAEEESKRHCPGALGRTMLYAEVVTSTSTMIDRNPKLLARLPHGTIVLGTVQTAGRGRGNNTWVNPPGCIAVSGVMRVPSNEVRQPMVFFQYMVSLAVVEAINSFGKDYEALDVRLKWPNDIYIAKDGSYTKIGGVLASCSVMNGDFILAFGSGTNVDNPSPTTSVNSSIDAYNARTGKNVPHMPHEDFLARMLSRLNEMFVIFLAQGFAPIENRYYNAWLHSNKVVTLENYNNVKVKILGLTHKYGMLNAQELDSNGYPTGQFYELQPDGNSFDMLRGLIRNKT</sequence>
<accession>A0A2T0FPN6</accession>
<evidence type="ECO:0000313" key="2">
    <source>
        <dbReference type="EMBL" id="PRT56966.1"/>
    </source>
</evidence>
<dbReference type="OrthoDB" id="10250105at2759"/>
<dbReference type="CDD" id="cd03144">
    <property type="entry name" value="GATase1_ScBLP_like"/>
    <property type="match status" value="1"/>
</dbReference>
<name>A0A2T0FPN6_9ASCO</name>
<dbReference type="PANTHER" id="PTHR12835">
    <property type="entry name" value="BIOTIN PROTEIN LIGASE"/>
    <property type="match status" value="1"/>
</dbReference>
<dbReference type="Pfam" id="PF09825">
    <property type="entry name" value="BPL_N"/>
    <property type="match status" value="1"/>
</dbReference>
<dbReference type="GeneID" id="36518334"/>
<comment type="caution">
    <text evidence="2">The sequence shown here is derived from an EMBL/GenBank/DDBJ whole genome shotgun (WGS) entry which is preliminary data.</text>
</comment>